<dbReference type="PANTHER" id="PTHR15441">
    <property type="entry name" value="RIBONUCLEASE P PROTEIN SUBUNIT P14"/>
    <property type="match status" value="1"/>
</dbReference>
<dbReference type="GO" id="GO:0005730">
    <property type="term" value="C:nucleolus"/>
    <property type="evidence" value="ECO:0007669"/>
    <property type="project" value="TreeGrafter"/>
</dbReference>
<accession>A0A4Y9ZNG6</accession>
<proteinExistence type="inferred from homology"/>
<dbReference type="InterPro" id="IPR038085">
    <property type="entry name" value="Rnp2-like_sf"/>
</dbReference>
<dbReference type="GO" id="GO:0000172">
    <property type="term" value="C:ribonuclease MRP complex"/>
    <property type="evidence" value="ECO:0007669"/>
    <property type="project" value="TreeGrafter"/>
</dbReference>
<sequence>MVRFKNRWLLVEFIPSTTPGPSAAPHLTGKDIFAALRQSVIVHFGDVGWGAVGSSLNVKYFSPTTGLCIIRVARDPYRIAWGALTLLSSIEGQTYTPNVVHVSGTIKHAQLAAIEHNRVVIARFRARANTPAGYQDSYEDYLERSTRELENLQD</sequence>
<dbReference type="GO" id="GO:0001682">
    <property type="term" value="P:tRNA 5'-leader removal"/>
    <property type="evidence" value="ECO:0007669"/>
    <property type="project" value="InterPro"/>
</dbReference>
<dbReference type="GO" id="GO:0033204">
    <property type="term" value="F:ribonuclease P RNA binding"/>
    <property type="evidence" value="ECO:0007669"/>
    <property type="project" value="TreeGrafter"/>
</dbReference>
<dbReference type="PANTHER" id="PTHR15441:SF2">
    <property type="entry name" value="RIBONUCLEASE P_MRP PROTEIN SUBUNIT POP5"/>
    <property type="match status" value="1"/>
</dbReference>
<dbReference type="Proteomes" id="UP000298061">
    <property type="component" value="Unassembled WGS sequence"/>
</dbReference>
<dbReference type="Pfam" id="PF01900">
    <property type="entry name" value="RNase_P_Rpp14"/>
    <property type="match status" value="1"/>
</dbReference>
<dbReference type="Gene3D" id="3.30.70.3250">
    <property type="entry name" value="Ribonuclease P, Pop5 subunit"/>
    <property type="match status" value="1"/>
</dbReference>
<name>A0A4Y9ZNG6_9AGAM</name>
<dbReference type="OrthoDB" id="24745at2759"/>
<dbReference type="GO" id="GO:0030681">
    <property type="term" value="C:multimeric ribonuclease P complex"/>
    <property type="evidence" value="ECO:0007669"/>
    <property type="project" value="TreeGrafter"/>
</dbReference>
<dbReference type="InterPro" id="IPR002759">
    <property type="entry name" value="Pop5/Rpp14/Rnp2-like"/>
</dbReference>
<dbReference type="SUPFAM" id="SSF160350">
    <property type="entry name" value="Rnp2-like"/>
    <property type="match status" value="1"/>
</dbReference>
<evidence type="ECO:0000313" key="3">
    <source>
        <dbReference type="EMBL" id="TFY75587.1"/>
    </source>
</evidence>
<protein>
    <submittedName>
        <fullName evidence="3">Uncharacterized protein</fullName>
    </submittedName>
</protein>
<keyword evidence="4" id="KW-1185">Reference proteome</keyword>
<gene>
    <name evidence="3" type="ORF">EWM64_g8425</name>
</gene>
<evidence type="ECO:0000313" key="4">
    <source>
        <dbReference type="Proteomes" id="UP000298061"/>
    </source>
</evidence>
<dbReference type="EMBL" id="SFCI01001514">
    <property type="protein sequence ID" value="TFY75587.1"/>
    <property type="molecule type" value="Genomic_DNA"/>
</dbReference>
<reference evidence="3 4" key="1">
    <citation type="submission" date="2019-02" db="EMBL/GenBank/DDBJ databases">
        <title>Genome sequencing of the rare red list fungi Hericium alpestre (H. flagellum).</title>
        <authorList>
            <person name="Buettner E."/>
            <person name="Kellner H."/>
        </authorList>
    </citation>
    <scope>NUCLEOTIDE SEQUENCE [LARGE SCALE GENOMIC DNA]</scope>
    <source>
        <strain evidence="3 4">DSM 108284</strain>
    </source>
</reference>
<evidence type="ECO:0000256" key="2">
    <source>
        <dbReference type="ARBA" id="ARBA00022694"/>
    </source>
</evidence>
<keyword evidence="2" id="KW-0819">tRNA processing</keyword>
<comment type="caution">
    <text evidence="3">The sequence shown here is derived from an EMBL/GenBank/DDBJ whole genome shotgun (WGS) entry which is preliminary data.</text>
</comment>
<dbReference type="STRING" id="135208.A0A4Y9ZNG6"/>
<evidence type="ECO:0000256" key="1">
    <source>
        <dbReference type="ARBA" id="ARBA00010800"/>
    </source>
</evidence>
<dbReference type="AlphaFoldDB" id="A0A4Y9ZNG6"/>
<comment type="similarity">
    <text evidence="1">Belongs to the eukaryotic/archaeal RNase P protein component 2 family.</text>
</comment>
<organism evidence="3 4">
    <name type="scientific">Hericium alpestre</name>
    <dbReference type="NCBI Taxonomy" id="135208"/>
    <lineage>
        <taxon>Eukaryota</taxon>
        <taxon>Fungi</taxon>
        <taxon>Dikarya</taxon>
        <taxon>Basidiomycota</taxon>
        <taxon>Agaricomycotina</taxon>
        <taxon>Agaricomycetes</taxon>
        <taxon>Russulales</taxon>
        <taxon>Hericiaceae</taxon>
        <taxon>Hericium</taxon>
    </lineage>
</organism>